<evidence type="ECO:0000313" key="1">
    <source>
        <dbReference type="EMBL" id="KKL03659.1"/>
    </source>
</evidence>
<accession>A0A0F9A281</accession>
<protein>
    <submittedName>
        <fullName evidence="1">Uncharacterized protein</fullName>
    </submittedName>
</protein>
<feature type="non-terminal residue" evidence="1">
    <location>
        <position position="1"/>
    </location>
</feature>
<name>A0A0F9A281_9ZZZZ</name>
<dbReference type="EMBL" id="LAZR01044843">
    <property type="protein sequence ID" value="KKL03659.1"/>
    <property type="molecule type" value="Genomic_DNA"/>
</dbReference>
<proteinExistence type="predicted"/>
<sequence length="458" mass="50898">LDFGDKVKLQQLGIDPQDIDNPVVLARIREEAPEIADKLEPFFARLEGIPPSEKIATALTADGNIIGLSKQVWTSKNSGVLGDELASELHQFLLAGTQTGGRKLHKDVRFIDELYEAYAPVREALREEFGDTIRLVRYQRGVEGPGDRLVVQFADPTFSKNFDPRVAPPTDAIGFTKGPAVDRELQRISRLTGQSRKDAYAAFKESALNKELEKTIEATRLKDKTPVFRYEVDVPIEDIVAMPTSTNGKYREFIVNSDVLRGVDATELPRAADGSLARVVEEVAEVVPKVVDPNILEKWVIEGGKSGLTGGELEQLRQAPTEIIDRPLFRGANVDDARREIRKLNRKKDLDFDLTSFTEDEEFAEFFGALEGFGGEQVNFVVEGARGLDISEAVPRTGTVRKFFAEQVDFGGEALVDDFSEILVSGKYRVKKATVAFDDELERWVGEVVLEPIEDVAE</sequence>
<reference evidence="1" key="1">
    <citation type="journal article" date="2015" name="Nature">
        <title>Complex archaea that bridge the gap between prokaryotes and eukaryotes.</title>
        <authorList>
            <person name="Spang A."/>
            <person name="Saw J.H."/>
            <person name="Jorgensen S.L."/>
            <person name="Zaremba-Niedzwiedzka K."/>
            <person name="Martijn J."/>
            <person name="Lind A.E."/>
            <person name="van Eijk R."/>
            <person name="Schleper C."/>
            <person name="Guy L."/>
            <person name="Ettema T.J."/>
        </authorList>
    </citation>
    <scope>NUCLEOTIDE SEQUENCE</scope>
</reference>
<organism evidence="1">
    <name type="scientific">marine sediment metagenome</name>
    <dbReference type="NCBI Taxonomy" id="412755"/>
    <lineage>
        <taxon>unclassified sequences</taxon>
        <taxon>metagenomes</taxon>
        <taxon>ecological metagenomes</taxon>
    </lineage>
</organism>
<comment type="caution">
    <text evidence="1">The sequence shown here is derived from an EMBL/GenBank/DDBJ whole genome shotgun (WGS) entry which is preliminary data.</text>
</comment>
<gene>
    <name evidence="1" type="ORF">LCGC14_2623910</name>
</gene>
<feature type="non-terminal residue" evidence="1">
    <location>
        <position position="458"/>
    </location>
</feature>
<dbReference type="AlphaFoldDB" id="A0A0F9A281"/>